<accession>A0AAN7B382</accession>
<reference evidence="2" key="2">
    <citation type="submission" date="2023-05" db="EMBL/GenBank/DDBJ databases">
        <authorList>
            <consortium name="Lawrence Berkeley National Laboratory"/>
            <person name="Steindorff A."/>
            <person name="Hensen N."/>
            <person name="Bonometti L."/>
            <person name="Westerberg I."/>
            <person name="Brannstrom I.O."/>
            <person name="Guillou S."/>
            <person name="Cros-Aarteil S."/>
            <person name="Calhoun S."/>
            <person name="Haridas S."/>
            <person name="Kuo A."/>
            <person name="Mondo S."/>
            <person name="Pangilinan J."/>
            <person name="Riley R."/>
            <person name="Labutti K."/>
            <person name="Andreopoulos B."/>
            <person name="Lipzen A."/>
            <person name="Chen C."/>
            <person name="Yanf M."/>
            <person name="Daum C."/>
            <person name="Ng V."/>
            <person name="Clum A."/>
            <person name="Ohm R."/>
            <person name="Martin F."/>
            <person name="Silar P."/>
            <person name="Natvig D."/>
            <person name="Lalanne C."/>
            <person name="Gautier V."/>
            <person name="Ament-Velasquez S.L."/>
            <person name="Kruys A."/>
            <person name="Hutchinson M.I."/>
            <person name="Powell A.J."/>
            <person name="Barry K."/>
            <person name="Miller A.N."/>
            <person name="Grigoriev I.V."/>
            <person name="Debuchy R."/>
            <person name="Gladieux P."/>
            <person name="Thoren M.H."/>
            <person name="Johannesson H."/>
        </authorList>
    </citation>
    <scope>NUCLEOTIDE SEQUENCE</scope>
    <source>
        <strain evidence="2">PSN293</strain>
    </source>
</reference>
<dbReference type="EMBL" id="MU858211">
    <property type="protein sequence ID" value="KAK4209273.1"/>
    <property type="molecule type" value="Genomic_DNA"/>
</dbReference>
<evidence type="ECO:0000313" key="2">
    <source>
        <dbReference type="EMBL" id="KAK4209273.1"/>
    </source>
</evidence>
<comment type="caution">
    <text evidence="2">The sequence shown here is derived from an EMBL/GenBank/DDBJ whole genome shotgun (WGS) entry which is preliminary data.</text>
</comment>
<reference evidence="2" key="1">
    <citation type="journal article" date="2023" name="Mol. Phylogenet. Evol.">
        <title>Genome-scale phylogeny and comparative genomics of the fungal order Sordariales.</title>
        <authorList>
            <person name="Hensen N."/>
            <person name="Bonometti L."/>
            <person name="Westerberg I."/>
            <person name="Brannstrom I.O."/>
            <person name="Guillou S."/>
            <person name="Cros-Aarteil S."/>
            <person name="Calhoun S."/>
            <person name="Haridas S."/>
            <person name="Kuo A."/>
            <person name="Mondo S."/>
            <person name="Pangilinan J."/>
            <person name="Riley R."/>
            <person name="LaButti K."/>
            <person name="Andreopoulos B."/>
            <person name="Lipzen A."/>
            <person name="Chen C."/>
            <person name="Yan M."/>
            <person name="Daum C."/>
            <person name="Ng V."/>
            <person name="Clum A."/>
            <person name="Steindorff A."/>
            <person name="Ohm R.A."/>
            <person name="Martin F."/>
            <person name="Silar P."/>
            <person name="Natvig D.O."/>
            <person name="Lalanne C."/>
            <person name="Gautier V."/>
            <person name="Ament-Velasquez S.L."/>
            <person name="Kruys A."/>
            <person name="Hutchinson M.I."/>
            <person name="Powell A.J."/>
            <person name="Barry K."/>
            <person name="Miller A.N."/>
            <person name="Grigoriev I.V."/>
            <person name="Debuchy R."/>
            <person name="Gladieux P."/>
            <person name="Hiltunen Thoren M."/>
            <person name="Johannesson H."/>
        </authorList>
    </citation>
    <scope>NUCLEOTIDE SEQUENCE</scope>
    <source>
        <strain evidence="2">PSN293</strain>
    </source>
</reference>
<proteinExistence type="predicted"/>
<feature type="signal peptide" evidence="1">
    <location>
        <begin position="1"/>
        <end position="27"/>
    </location>
</feature>
<feature type="chain" id="PRO_5043004960" evidence="1">
    <location>
        <begin position="28"/>
        <end position="218"/>
    </location>
</feature>
<keyword evidence="1" id="KW-0732">Signal</keyword>
<gene>
    <name evidence="2" type="ORF">QBC37DRAFT_55930</name>
</gene>
<protein>
    <submittedName>
        <fullName evidence="2">Uncharacterized protein</fullName>
    </submittedName>
</protein>
<sequence>MRMMRLLSLHSLSILAASILNVPIASAHEQQVLNLETAMAENGAAAIKIGVPGHNDAFYGPVPKKDQIFVIDFLEIAPSPIPVDKVFFVLLRGEIPSSHAGDITADQLAAAKLNITMSLTHPEGDNENEDKSLYTIPLRTAELADEAHLAIRDSQGRHVDSLTAPGTGRNDILTDYWIPGMFVETGKYKFEIVAELEDGRCLFAIWVEQWLEGSLRRW</sequence>
<dbReference type="AlphaFoldDB" id="A0AAN7B382"/>
<evidence type="ECO:0000256" key="1">
    <source>
        <dbReference type="SAM" id="SignalP"/>
    </source>
</evidence>
<dbReference type="Proteomes" id="UP001301769">
    <property type="component" value="Unassembled WGS sequence"/>
</dbReference>
<name>A0AAN7B382_9PEZI</name>
<organism evidence="2 3">
    <name type="scientific">Rhypophila decipiens</name>
    <dbReference type="NCBI Taxonomy" id="261697"/>
    <lineage>
        <taxon>Eukaryota</taxon>
        <taxon>Fungi</taxon>
        <taxon>Dikarya</taxon>
        <taxon>Ascomycota</taxon>
        <taxon>Pezizomycotina</taxon>
        <taxon>Sordariomycetes</taxon>
        <taxon>Sordariomycetidae</taxon>
        <taxon>Sordariales</taxon>
        <taxon>Naviculisporaceae</taxon>
        <taxon>Rhypophila</taxon>
    </lineage>
</organism>
<evidence type="ECO:0000313" key="3">
    <source>
        <dbReference type="Proteomes" id="UP001301769"/>
    </source>
</evidence>
<keyword evidence="3" id="KW-1185">Reference proteome</keyword>